<dbReference type="Proteomes" id="UP000759131">
    <property type="component" value="Unassembled WGS sequence"/>
</dbReference>
<proteinExistence type="inferred from homology"/>
<dbReference type="GO" id="GO:0019695">
    <property type="term" value="P:choline metabolic process"/>
    <property type="evidence" value="ECO:0007669"/>
    <property type="project" value="TreeGrafter"/>
</dbReference>
<comment type="similarity">
    <text evidence="1">Belongs to the type-B carboxylesterase/lipase family.</text>
</comment>
<dbReference type="InterPro" id="IPR002018">
    <property type="entry name" value="CarbesteraseB"/>
</dbReference>
<name>A0A7R9KNU8_9ACAR</name>
<dbReference type="SUPFAM" id="SSF53474">
    <property type="entry name" value="alpha/beta-Hydrolases"/>
    <property type="match status" value="1"/>
</dbReference>
<evidence type="ECO:0000256" key="4">
    <source>
        <dbReference type="ARBA" id="ARBA00022801"/>
    </source>
</evidence>
<keyword evidence="3" id="KW-0719">Serine esterase</keyword>
<dbReference type="OrthoDB" id="408631at2759"/>
<keyword evidence="13" id="KW-1185">Reference proteome</keyword>
<dbReference type="PANTHER" id="PTHR43918">
    <property type="entry name" value="ACETYLCHOLINESTERASE"/>
    <property type="match status" value="1"/>
</dbReference>
<feature type="region of interest" description="Disordered" evidence="10">
    <location>
        <begin position="68"/>
        <end position="105"/>
    </location>
</feature>
<evidence type="ECO:0000313" key="12">
    <source>
        <dbReference type="EMBL" id="CAD7626609.1"/>
    </source>
</evidence>
<gene>
    <name evidence="12" type="ORF">OSB1V03_LOCUS7042</name>
</gene>
<keyword evidence="6" id="KW-1015">Disulfide bond</keyword>
<dbReference type="EC" id="3.1.1.7" evidence="2"/>
<accession>A0A7R9KNU8</accession>
<organism evidence="12">
    <name type="scientific">Medioppia subpectinata</name>
    <dbReference type="NCBI Taxonomy" id="1979941"/>
    <lineage>
        <taxon>Eukaryota</taxon>
        <taxon>Metazoa</taxon>
        <taxon>Ecdysozoa</taxon>
        <taxon>Arthropoda</taxon>
        <taxon>Chelicerata</taxon>
        <taxon>Arachnida</taxon>
        <taxon>Acari</taxon>
        <taxon>Acariformes</taxon>
        <taxon>Sarcoptiformes</taxon>
        <taxon>Oribatida</taxon>
        <taxon>Brachypylina</taxon>
        <taxon>Oppioidea</taxon>
        <taxon>Oppiidae</taxon>
        <taxon>Medioppia</taxon>
    </lineage>
</organism>
<evidence type="ECO:0000256" key="1">
    <source>
        <dbReference type="ARBA" id="ARBA00005964"/>
    </source>
</evidence>
<dbReference type="EMBL" id="CAJPIZ010003977">
    <property type="protein sequence ID" value="CAG2107039.1"/>
    <property type="molecule type" value="Genomic_DNA"/>
</dbReference>
<evidence type="ECO:0000256" key="9">
    <source>
        <dbReference type="PIRSR" id="PIRSR600997-1"/>
    </source>
</evidence>
<keyword evidence="5" id="KW-0531">Neurotransmitter degradation</keyword>
<dbReference type="InterPro" id="IPR000997">
    <property type="entry name" value="Cholinesterase"/>
</dbReference>
<dbReference type="PROSITE" id="PS00941">
    <property type="entry name" value="CARBOXYLESTERASE_B_2"/>
    <property type="match status" value="1"/>
</dbReference>
<dbReference type="InterPro" id="IPR019819">
    <property type="entry name" value="Carboxylesterase_B_CS"/>
</dbReference>
<feature type="active site" description="Charge relay system" evidence="9">
    <location>
        <position position="548"/>
    </location>
</feature>
<dbReference type="Pfam" id="PF00135">
    <property type="entry name" value="COesterase"/>
    <property type="match status" value="1"/>
</dbReference>
<keyword evidence="7" id="KW-0325">Glycoprotein</keyword>
<dbReference type="InterPro" id="IPR050654">
    <property type="entry name" value="AChE-related_enzymes"/>
</dbReference>
<dbReference type="Gene3D" id="3.40.50.1820">
    <property type="entry name" value="alpha/beta hydrolase"/>
    <property type="match status" value="1"/>
</dbReference>
<evidence type="ECO:0000259" key="11">
    <source>
        <dbReference type="Pfam" id="PF00135"/>
    </source>
</evidence>
<evidence type="ECO:0000256" key="3">
    <source>
        <dbReference type="ARBA" id="ARBA00022487"/>
    </source>
</evidence>
<dbReference type="AlphaFoldDB" id="A0A7R9KNU8"/>
<reference evidence="12" key="1">
    <citation type="submission" date="2020-11" db="EMBL/GenBank/DDBJ databases">
        <authorList>
            <person name="Tran Van P."/>
        </authorList>
    </citation>
    <scope>NUCLEOTIDE SEQUENCE</scope>
</reference>
<evidence type="ECO:0000256" key="8">
    <source>
        <dbReference type="ARBA" id="ARBA00048484"/>
    </source>
</evidence>
<comment type="catalytic activity">
    <reaction evidence="8">
        <text>acetylcholine + H2O = choline + acetate + H(+)</text>
        <dbReference type="Rhea" id="RHEA:17561"/>
        <dbReference type="ChEBI" id="CHEBI:15354"/>
        <dbReference type="ChEBI" id="CHEBI:15355"/>
        <dbReference type="ChEBI" id="CHEBI:15377"/>
        <dbReference type="ChEBI" id="CHEBI:15378"/>
        <dbReference type="ChEBI" id="CHEBI:30089"/>
        <dbReference type="EC" id="3.1.1.7"/>
    </reaction>
</comment>
<evidence type="ECO:0000256" key="6">
    <source>
        <dbReference type="ARBA" id="ARBA00023157"/>
    </source>
</evidence>
<dbReference type="PANTHER" id="PTHR43918:SF4">
    <property type="entry name" value="CARBOXYLIC ESTER HYDROLASE"/>
    <property type="match status" value="1"/>
</dbReference>
<dbReference type="GO" id="GO:0006581">
    <property type="term" value="P:acetylcholine catabolic process"/>
    <property type="evidence" value="ECO:0007669"/>
    <property type="project" value="TreeGrafter"/>
</dbReference>
<dbReference type="InterPro" id="IPR029058">
    <property type="entry name" value="AB_hydrolase_fold"/>
</dbReference>
<evidence type="ECO:0000256" key="2">
    <source>
        <dbReference type="ARBA" id="ARBA00013276"/>
    </source>
</evidence>
<sequence>TLLLSAKTQILAVVVFTTCVVVVWRSKTNSIEKTKYCLDDQNNYNIENITKKSNLPVIIDMNDSTQKLSPVSAETRPPYRSKVNIKRDNTSGRSKTTQTNSTNAFPVKRPIVKTTSGAVEGKNLTVFGSTIYAFLGIPYAEPPVGDLRFARPEPIKQWSGVLRTMNFSDMCPHKVFPRSLVPMRYMSDKISEDCLTLNIWTPDIRPKTLRTVMVWIHGGAFNYNTANLHETDGRVLATYGDVVVVSINYRNGALGFLNAQSPGAPGNMGLYDQSLGLNWVKDNIHRFGGDPNKLVPFGQSAGAISVGILMTMDSTKNLFSRAITASGGALLPGILTSKTVQNGERFAKLLGCSPNRDYRTNPNKVIQCLRRVPLDQLIDAQTQILESSQLAFVPTANGFYKDINSPANLLNDTYLFANMKELLAGVVPNEGSWLMHVASPQVFRRHTFPQMRTLEETRNMFVWFLTDKVGVAPNIAPLIANSMITGPEVDTPLNNINKLSKGIGDNSITCPTIYMADELSARNKTVYMYVFDHKAKATKFGDWQGVSHYEEVPFVFGYPLRRTKYFDRQDIEMSKRIMKIWSHFAKNG</sequence>
<feature type="active site" description="Charge relay system" evidence="9">
    <location>
        <position position="430"/>
    </location>
</feature>
<dbReference type="GO" id="GO:0003990">
    <property type="term" value="F:acetylcholinesterase activity"/>
    <property type="evidence" value="ECO:0007669"/>
    <property type="project" value="UniProtKB-EC"/>
</dbReference>
<evidence type="ECO:0000256" key="5">
    <source>
        <dbReference type="ARBA" id="ARBA00022867"/>
    </source>
</evidence>
<dbReference type="PRINTS" id="PR00878">
    <property type="entry name" value="CHOLNESTRASE"/>
</dbReference>
<evidence type="ECO:0000256" key="7">
    <source>
        <dbReference type="ARBA" id="ARBA00023180"/>
    </source>
</evidence>
<keyword evidence="4" id="KW-0378">Hydrolase</keyword>
<feature type="compositionally biased region" description="Polar residues" evidence="10">
    <location>
        <begin position="91"/>
        <end position="104"/>
    </location>
</feature>
<feature type="active site" description="Acyl-ester intermediate" evidence="9">
    <location>
        <position position="300"/>
    </location>
</feature>
<evidence type="ECO:0000256" key="10">
    <source>
        <dbReference type="SAM" id="MobiDB-lite"/>
    </source>
</evidence>
<feature type="non-terminal residue" evidence="12">
    <location>
        <position position="588"/>
    </location>
</feature>
<protein>
    <recommendedName>
        <fullName evidence="2">acetylcholinesterase</fullName>
        <ecNumber evidence="2">3.1.1.7</ecNumber>
    </recommendedName>
</protein>
<dbReference type="GO" id="GO:0005615">
    <property type="term" value="C:extracellular space"/>
    <property type="evidence" value="ECO:0007669"/>
    <property type="project" value="TreeGrafter"/>
</dbReference>
<evidence type="ECO:0000313" key="13">
    <source>
        <dbReference type="Proteomes" id="UP000759131"/>
    </source>
</evidence>
<dbReference type="GO" id="GO:0005886">
    <property type="term" value="C:plasma membrane"/>
    <property type="evidence" value="ECO:0007669"/>
    <property type="project" value="TreeGrafter"/>
</dbReference>
<feature type="domain" description="Carboxylesterase type B" evidence="11">
    <location>
        <begin position="109"/>
        <end position="588"/>
    </location>
</feature>
<dbReference type="EMBL" id="OC858552">
    <property type="protein sequence ID" value="CAD7626609.1"/>
    <property type="molecule type" value="Genomic_DNA"/>
</dbReference>